<dbReference type="SUPFAM" id="SSF57850">
    <property type="entry name" value="RING/U-box"/>
    <property type="match status" value="1"/>
</dbReference>
<evidence type="ECO:0000256" key="2">
    <source>
        <dbReference type="ARBA" id="ARBA00012483"/>
    </source>
</evidence>
<accession>B9R955</accession>
<dbReference type="EC" id="2.3.2.27" evidence="2"/>
<dbReference type="PANTHER" id="PTHR15710">
    <property type="entry name" value="E3 UBIQUITIN-PROTEIN LIGASE PRAJA"/>
    <property type="match status" value="1"/>
</dbReference>
<dbReference type="AlphaFoldDB" id="B9R955"/>
<comment type="catalytic activity">
    <reaction evidence="1">
        <text>S-ubiquitinyl-[E2 ubiquitin-conjugating enzyme]-L-cysteine + [acceptor protein]-L-lysine = [E2 ubiquitin-conjugating enzyme]-L-cysteine + N(6)-ubiquitinyl-[acceptor protein]-L-lysine.</text>
        <dbReference type="EC" id="2.3.2.27"/>
    </reaction>
</comment>
<evidence type="ECO:0000256" key="3">
    <source>
        <dbReference type="ARBA" id="ARBA00022723"/>
    </source>
</evidence>
<evidence type="ECO:0000256" key="4">
    <source>
        <dbReference type="ARBA" id="ARBA00022771"/>
    </source>
</evidence>
<proteinExistence type="predicted"/>
<dbReference type="InParanoid" id="B9R955"/>
<dbReference type="EMBL" id="EQ973773">
    <property type="protein sequence ID" value="EEF52132.1"/>
    <property type="molecule type" value="Genomic_DNA"/>
</dbReference>
<dbReference type="Proteomes" id="UP000008311">
    <property type="component" value="Unassembled WGS sequence"/>
</dbReference>
<evidence type="ECO:0000259" key="7">
    <source>
        <dbReference type="PROSITE" id="PS50089"/>
    </source>
</evidence>
<evidence type="ECO:0000313" key="8">
    <source>
        <dbReference type="EMBL" id="EEF52132.1"/>
    </source>
</evidence>
<dbReference type="InterPro" id="IPR013083">
    <property type="entry name" value="Znf_RING/FYVE/PHD"/>
</dbReference>
<dbReference type="Pfam" id="PF17123">
    <property type="entry name" value="zf-RING_11"/>
    <property type="match status" value="1"/>
</dbReference>
<feature type="domain" description="RING-type" evidence="7">
    <location>
        <begin position="117"/>
        <end position="156"/>
    </location>
</feature>
<dbReference type="GO" id="GO:0016567">
    <property type="term" value="P:protein ubiquitination"/>
    <property type="evidence" value="ECO:0000318"/>
    <property type="project" value="GO_Central"/>
</dbReference>
<name>B9R955_RICCO</name>
<reference evidence="9" key="1">
    <citation type="journal article" date="2010" name="Nat. Biotechnol.">
        <title>Draft genome sequence of the oilseed species Ricinus communis.</title>
        <authorList>
            <person name="Chan A.P."/>
            <person name="Crabtree J."/>
            <person name="Zhao Q."/>
            <person name="Lorenzi H."/>
            <person name="Orvis J."/>
            <person name="Puiu D."/>
            <person name="Melake-Berhan A."/>
            <person name="Jones K.M."/>
            <person name="Redman J."/>
            <person name="Chen G."/>
            <person name="Cahoon E.B."/>
            <person name="Gedil M."/>
            <person name="Stanke M."/>
            <person name="Haas B.J."/>
            <person name="Wortman J.R."/>
            <person name="Fraser-Liggett C.M."/>
            <person name="Ravel J."/>
            <person name="Rabinowicz P.D."/>
        </authorList>
    </citation>
    <scope>NUCLEOTIDE SEQUENCE [LARGE SCALE GENOMIC DNA]</scope>
    <source>
        <strain evidence="9">cv. Hale</strain>
    </source>
</reference>
<evidence type="ECO:0000256" key="1">
    <source>
        <dbReference type="ARBA" id="ARBA00000900"/>
    </source>
</evidence>
<keyword evidence="4 6" id="KW-0863">Zinc-finger</keyword>
<dbReference type="InterPro" id="IPR001841">
    <property type="entry name" value="Znf_RING"/>
</dbReference>
<evidence type="ECO:0000313" key="9">
    <source>
        <dbReference type="Proteomes" id="UP000008311"/>
    </source>
</evidence>
<gene>
    <name evidence="8" type="ORF">RCOM_1513790</name>
</gene>
<organism evidence="8 9">
    <name type="scientific">Ricinus communis</name>
    <name type="common">Castor bean</name>
    <dbReference type="NCBI Taxonomy" id="3988"/>
    <lineage>
        <taxon>Eukaryota</taxon>
        <taxon>Viridiplantae</taxon>
        <taxon>Streptophyta</taxon>
        <taxon>Embryophyta</taxon>
        <taxon>Tracheophyta</taxon>
        <taxon>Spermatophyta</taxon>
        <taxon>Magnoliopsida</taxon>
        <taxon>eudicotyledons</taxon>
        <taxon>Gunneridae</taxon>
        <taxon>Pentapetalae</taxon>
        <taxon>rosids</taxon>
        <taxon>fabids</taxon>
        <taxon>Malpighiales</taxon>
        <taxon>Euphorbiaceae</taxon>
        <taxon>Acalyphoideae</taxon>
        <taxon>Acalypheae</taxon>
        <taxon>Ricinus</taxon>
    </lineage>
</organism>
<dbReference type="GO" id="GO:0005737">
    <property type="term" value="C:cytoplasm"/>
    <property type="evidence" value="ECO:0000318"/>
    <property type="project" value="GO_Central"/>
</dbReference>
<sequence>MEDFRDYQISMRSVTQMTVNLDPNRHQRQGRSRRELALLRRKGMPQDTRETIVRDVGVELRLSGKKSRIIQEYLEELRRAEMESIMEVEAKSISATKSSIEALERMVFDDLENPRECTICIEEIEAGMEAIRMPCSHFYHPDCIVTFVRFIAMKCP</sequence>
<keyword evidence="5" id="KW-0862">Zinc</keyword>
<keyword evidence="9" id="KW-1185">Reference proteome</keyword>
<keyword evidence="3" id="KW-0479">Metal-binding</keyword>
<dbReference type="PANTHER" id="PTHR15710:SF229">
    <property type="entry name" value="E3 UBIQUITIN-PROTEIN LIGASE RNF181-LIKE"/>
    <property type="match status" value="1"/>
</dbReference>
<dbReference type="GO" id="GO:0008270">
    <property type="term" value="F:zinc ion binding"/>
    <property type="evidence" value="ECO:0007669"/>
    <property type="project" value="UniProtKB-KW"/>
</dbReference>
<dbReference type="Gene3D" id="3.30.40.10">
    <property type="entry name" value="Zinc/RING finger domain, C3HC4 (zinc finger)"/>
    <property type="match status" value="1"/>
</dbReference>
<evidence type="ECO:0000256" key="5">
    <source>
        <dbReference type="ARBA" id="ARBA00022833"/>
    </source>
</evidence>
<protein>
    <recommendedName>
        <fullName evidence="2">RING-type E3 ubiquitin transferase</fullName>
        <ecNumber evidence="2">2.3.2.27</ecNumber>
    </recommendedName>
</protein>
<dbReference type="GO" id="GO:0061630">
    <property type="term" value="F:ubiquitin protein ligase activity"/>
    <property type="evidence" value="ECO:0000318"/>
    <property type="project" value="GO_Central"/>
</dbReference>
<evidence type="ECO:0000256" key="6">
    <source>
        <dbReference type="PROSITE-ProRule" id="PRU00175"/>
    </source>
</evidence>
<dbReference type="PROSITE" id="PS50089">
    <property type="entry name" value="ZF_RING_2"/>
    <property type="match status" value="1"/>
</dbReference>